<dbReference type="EMBL" id="AMFJ01000722">
    <property type="protein sequence ID" value="EKE26654.1"/>
    <property type="molecule type" value="Genomic_DNA"/>
</dbReference>
<reference evidence="1" key="1">
    <citation type="journal article" date="2012" name="Science">
        <title>Fermentation, hydrogen, and sulfur metabolism in multiple uncultivated bacterial phyla.</title>
        <authorList>
            <person name="Wrighton K.C."/>
            <person name="Thomas B.C."/>
            <person name="Sharon I."/>
            <person name="Miller C.S."/>
            <person name="Castelle C.J."/>
            <person name="VerBerkmoes N.C."/>
            <person name="Wilkins M.J."/>
            <person name="Hettich R.L."/>
            <person name="Lipton M.S."/>
            <person name="Williams K.H."/>
            <person name="Long P.E."/>
            <person name="Banfield J.F."/>
        </authorList>
    </citation>
    <scope>NUCLEOTIDE SEQUENCE [LARGE SCALE GENOMIC DNA]</scope>
</reference>
<comment type="caution">
    <text evidence="1">The sequence shown here is derived from an EMBL/GenBank/DDBJ whole genome shotgun (WGS) entry which is preliminary data.</text>
</comment>
<dbReference type="AlphaFoldDB" id="K2G964"/>
<name>K2G964_9BACT</name>
<evidence type="ECO:0000313" key="1">
    <source>
        <dbReference type="EMBL" id="EKE26654.1"/>
    </source>
</evidence>
<gene>
    <name evidence="1" type="ORF">ACD_4C00206G0002</name>
</gene>
<protein>
    <submittedName>
        <fullName evidence="1">Uncharacterized protein</fullName>
    </submittedName>
</protein>
<proteinExistence type="predicted"/>
<sequence length="75" mass="9165">MKNKIKYQKSYFLLKTMDHMERIWWKDNAFYQIVKAQNLLYHLSNNCSKCRICLHITQQRCINALEIEKEKSVLK</sequence>
<accession>K2G964</accession>
<organism evidence="1">
    <name type="scientific">uncultured bacterium</name>
    <name type="common">gcode 4</name>
    <dbReference type="NCBI Taxonomy" id="1234023"/>
    <lineage>
        <taxon>Bacteria</taxon>
        <taxon>environmental samples</taxon>
    </lineage>
</organism>